<feature type="compositionally biased region" description="Basic and acidic residues" evidence="1">
    <location>
        <begin position="336"/>
        <end position="353"/>
    </location>
</feature>
<organism evidence="2 3">
    <name type="scientific">Tanacetum coccineum</name>
    <dbReference type="NCBI Taxonomy" id="301880"/>
    <lineage>
        <taxon>Eukaryota</taxon>
        <taxon>Viridiplantae</taxon>
        <taxon>Streptophyta</taxon>
        <taxon>Embryophyta</taxon>
        <taxon>Tracheophyta</taxon>
        <taxon>Spermatophyta</taxon>
        <taxon>Magnoliopsida</taxon>
        <taxon>eudicotyledons</taxon>
        <taxon>Gunneridae</taxon>
        <taxon>Pentapetalae</taxon>
        <taxon>asterids</taxon>
        <taxon>campanulids</taxon>
        <taxon>Asterales</taxon>
        <taxon>Asteraceae</taxon>
        <taxon>Asteroideae</taxon>
        <taxon>Anthemideae</taxon>
        <taxon>Anthemidinae</taxon>
        <taxon>Tanacetum</taxon>
    </lineage>
</organism>
<feature type="compositionally biased region" description="Polar residues" evidence="1">
    <location>
        <begin position="24"/>
        <end position="34"/>
    </location>
</feature>
<feature type="region of interest" description="Disordered" evidence="1">
    <location>
        <begin position="271"/>
        <end position="353"/>
    </location>
</feature>
<evidence type="ECO:0000313" key="2">
    <source>
        <dbReference type="EMBL" id="GJT61110.1"/>
    </source>
</evidence>
<evidence type="ECO:0000313" key="3">
    <source>
        <dbReference type="Proteomes" id="UP001151760"/>
    </source>
</evidence>
<reference evidence="2" key="1">
    <citation type="journal article" date="2022" name="Int. J. Mol. Sci.">
        <title>Draft Genome of Tanacetum Coccineum: Genomic Comparison of Closely Related Tanacetum-Family Plants.</title>
        <authorList>
            <person name="Yamashiro T."/>
            <person name="Shiraishi A."/>
            <person name="Nakayama K."/>
            <person name="Satake H."/>
        </authorList>
    </citation>
    <scope>NUCLEOTIDE SEQUENCE</scope>
</reference>
<feature type="compositionally biased region" description="Low complexity" evidence="1">
    <location>
        <begin position="1"/>
        <end position="16"/>
    </location>
</feature>
<evidence type="ECO:0000256" key="1">
    <source>
        <dbReference type="SAM" id="MobiDB-lite"/>
    </source>
</evidence>
<reference evidence="2" key="2">
    <citation type="submission" date="2022-01" db="EMBL/GenBank/DDBJ databases">
        <authorList>
            <person name="Yamashiro T."/>
            <person name="Shiraishi A."/>
            <person name="Satake H."/>
            <person name="Nakayama K."/>
        </authorList>
    </citation>
    <scope>NUCLEOTIDE SEQUENCE</scope>
</reference>
<dbReference type="EMBL" id="BQNB010017259">
    <property type="protein sequence ID" value="GJT61110.1"/>
    <property type="molecule type" value="Genomic_DNA"/>
</dbReference>
<sequence>MDSKPSQTSTSTPVVTKMHKEDQQATGGPNSFGVTSEERAAPQLSSDQTQSVSEGLETVLTQPITGKGVSSIARQVEEDEASRTIKLEDLAKLVSNVQPSFKDLDSLEDDPIIVVDDSDEDDKAEIDEVHTTTNAETEDASSQKHKLELEKNKAEVALLKAQPSFPNVGQLNELLVKGLKKQVHELEIELPGDLKEIPTKLEDFTKTVTSLTSQVAELKMLQWELLAEFISVATQVETVQAKIKTLDALPSLLNKVTNALNQFAQAIASKKTEDTSVPSVGQAGTQPAEGENNANQTTISYSSQPEEEHIKKDKGKKAMSLEEGEKESTNSDSDEDAKSEVAKRENEVRKEEQVDLLGPELVNKYYNDKLQYDKYFDKMLNRRVESRITNCDVLTKKGPITLKVYKEDGTSEVIPNFKAKLGINLDIPLSKQDLLEKLNDLANKKRKHADDIHDYFKANRMLKSSVLYEDHLAGTVLNKPVLGMIMFNSYHRLDFITIEDLKDFSNNMLYTVQEIFFRRHQGLRLNDHARTFSSLLLAEVDKRNLNPLKQMRTIEQLRQ</sequence>
<name>A0ABQ5FDU8_9ASTR</name>
<protein>
    <submittedName>
        <fullName evidence="2">Uncharacterized protein</fullName>
    </submittedName>
</protein>
<comment type="caution">
    <text evidence="2">The sequence shown here is derived from an EMBL/GenBank/DDBJ whole genome shotgun (WGS) entry which is preliminary data.</text>
</comment>
<keyword evidence="3" id="KW-1185">Reference proteome</keyword>
<gene>
    <name evidence="2" type="ORF">Tco_1004643</name>
</gene>
<feature type="compositionally biased region" description="Polar residues" evidence="1">
    <location>
        <begin position="292"/>
        <end position="304"/>
    </location>
</feature>
<feature type="region of interest" description="Disordered" evidence="1">
    <location>
        <begin position="1"/>
        <end position="56"/>
    </location>
</feature>
<proteinExistence type="predicted"/>
<feature type="compositionally biased region" description="Polar residues" evidence="1">
    <location>
        <begin position="275"/>
        <end position="285"/>
    </location>
</feature>
<dbReference type="Proteomes" id="UP001151760">
    <property type="component" value="Unassembled WGS sequence"/>
</dbReference>
<accession>A0ABQ5FDU8</accession>
<feature type="compositionally biased region" description="Polar residues" evidence="1">
    <location>
        <begin position="43"/>
        <end position="56"/>
    </location>
</feature>